<protein>
    <recommendedName>
        <fullName evidence="3">glutaminase</fullName>
        <ecNumber evidence="3">3.5.1.2</ecNumber>
    </recommendedName>
</protein>
<keyword evidence="4 6" id="KW-0378">Hydrolase</keyword>
<comment type="similarity">
    <text evidence="1">Belongs to the glutaminase family.</text>
</comment>
<evidence type="ECO:0000256" key="1">
    <source>
        <dbReference type="ARBA" id="ARBA00011076"/>
    </source>
</evidence>
<dbReference type="GO" id="GO:0006537">
    <property type="term" value="P:glutamate biosynthetic process"/>
    <property type="evidence" value="ECO:0007669"/>
    <property type="project" value="TreeGrafter"/>
</dbReference>
<dbReference type="InterPro" id="IPR015868">
    <property type="entry name" value="Glutaminase"/>
</dbReference>
<name>A0AAW9MS12_9FIRM</name>
<dbReference type="SUPFAM" id="SSF56601">
    <property type="entry name" value="beta-lactamase/transpeptidase-like"/>
    <property type="match status" value="1"/>
</dbReference>
<dbReference type="AlphaFoldDB" id="A0AAW9MS12"/>
<evidence type="ECO:0000313" key="7">
    <source>
        <dbReference type="Proteomes" id="UP001357733"/>
    </source>
</evidence>
<keyword evidence="7" id="KW-1185">Reference proteome</keyword>
<dbReference type="EMBL" id="JAYKOT010000001">
    <property type="protein sequence ID" value="MEB3428761.1"/>
    <property type="molecule type" value="Genomic_DNA"/>
</dbReference>
<dbReference type="InterPro" id="IPR012338">
    <property type="entry name" value="Beta-lactam/transpept-like"/>
</dbReference>
<proteinExistence type="inferred from homology"/>
<dbReference type="Proteomes" id="UP001357733">
    <property type="component" value="Unassembled WGS sequence"/>
</dbReference>
<dbReference type="Pfam" id="PF04960">
    <property type="entry name" value="Glutaminase"/>
    <property type="match status" value="1"/>
</dbReference>
<evidence type="ECO:0000313" key="6">
    <source>
        <dbReference type="EMBL" id="MEB3428761.1"/>
    </source>
</evidence>
<evidence type="ECO:0000256" key="2">
    <source>
        <dbReference type="ARBA" id="ARBA00011881"/>
    </source>
</evidence>
<organism evidence="6 7">
    <name type="scientific">Citroniella saccharovorans</name>
    <dbReference type="NCBI Taxonomy" id="2053367"/>
    <lineage>
        <taxon>Bacteria</taxon>
        <taxon>Bacillati</taxon>
        <taxon>Bacillota</taxon>
        <taxon>Tissierellia</taxon>
        <taxon>Tissierellales</taxon>
        <taxon>Peptoniphilaceae</taxon>
        <taxon>Citroniella</taxon>
    </lineage>
</organism>
<dbReference type="PANTHER" id="PTHR12544">
    <property type="entry name" value="GLUTAMINASE"/>
    <property type="match status" value="1"/>
</dbReference>
<accession>A0AAW9MS12</accession>
<comment type="caution">
    <text evidence="6">The sequence shown here is derived from an EMBL/GenBank/DDBJ whole genome shotgun (WGS) entry which is preliminary data.</text>
</comment>
<evidence type="ECO:0000256" key="5">
    <source>
        <dbReference type="ARBA" id="ARBA00049534"/>
    </source>
</evidence>
<reference evidence="6 7" key="1">
    <citation type="submission" date="2024-01" db="EMBL/GenBank/DDBJ databases">
        <title>Complete genome sequence of Citroniella saccharovorans strain M6.X9, isolated from human fecal sample.</title>
        <authorList>
            <person name="Cheng G."/>
            <person name="Westerholm M."/>
            <person name="Schnurer A."/>
        </authorList>
    </citation>
    <scope>NUCLEOTIDE SEQUENCE [LARGE SCALE GENOMIC DNA]</scope>
    <source>
        <strain evidence="6 7">DSM 29873</strain>
    </source>
</reference>
<dbReference type="GO" id="GO:0006543">
    <property type="term" value="P:L-glutamine catabolic process"/>
    <property type="evidence" value="ECO:0007669"/>
    <property type="project" value="TreeGrafter"/>
</dbReference>
<sequence>MEKKILSSKLVKTLVATMALCGMYDESGKTSIQIGIPSKSGVGGGVLSVVPNKYGIGLYSPLLNEKGSSIKSFEFLKELSGKFDLSIY</sequence>
<comment type="catalytic activity">
    <reaction evidence="5">
        <text>L-glutamine + H2O = L-glutamate + NH4(+)</text>
        <dbReference type="Rhea" id="RHEA:15889"/>
        <dbReference type="ChEBI" id="CHEBI:15377"/>
        <dbReference type="ChEBI" id="CHEBI:28938"/>
        <dbReference type="ChEBI" id="CHEBI:29985"/>
        <dbReference type="ChEBI" id="CHEBI:58359"/>
        <dbReference type="EC" id="3.5.1.2"/>
    </reaction>
</comment>
<evidence type="ECO:0000256" key="3">
    <source>
        <dbReference type="ARBA" id="ARBA00012918"/>
    </source>
</evidence>
<comment type="subunit">
    <text evidence="2">Homotetramer.</text>
</comment>
<evidence type="ECO:0000256" key="4">
    <source>
        <dbReference type="ARBA" id="ARBA00022801"/>
    </source>
</evidence>
<dbReference type="GO" id="GO:0004359">
    <property type="term" value="F:glutaminase activity"/>
    <property type="evidence" value="ECO:0007669"/>
    <property type="project" value="UniProtKB-EC"/>
</dbReference>
<gene>
    <name evidence="6" type="ORF">VLK81_01775</name>
</gene>
<dbReference type="Gene3D" id="3.40.710.10">
    <property type="entry name" value="DD-peptidase/beta-lactamase superfamily"/>
    <property type="match status" value="1"/>
</dbReference>
<dbReference type="EC" id="3.5.1.2" evidence="3"/>
<dbReference type="PANTHER" id="PTHR12544:SF29">
    <property type="entry name" value="GLUTAMINASE"/>
    <property type="match status" value="1"/>
</dbReference>